<sequence>MAQVIKLKRSAVVGKTPVTSSLELGELAVNTADGKIYLHRSGSSDDTIQSVLTTDATITGSLKLSGSQHISGSVEVMDNINFEGDISGSLGSTSSFDRVISLNTASIGYLIATGSNFAVFDAETGSFASGSDLHAILAESSSYLVNADTSSLGKVTLTSDITGSITSTGSFGKIL</sequence>
<gene>
    <name evidence="1" type="ORF">METZ01_LOCUS469864</name>
</gene>
<protein>
    <recommendedName>
        <fullName evidence="2">Major tropism determinant N-terminal domain-containing protein</fullName>
    </recommendedName>
</protein>
<reference evidence="1" key="1">
    <citation type="submission" date="2018-05" db="EMBL/GenBank/DDBJ databases">
        <authorList>
            <person name="Lanie J.A."/>
            <person name="Ng W.-L."/>
            <person name="Kazmierczak K.M."/>
            <person name="Andrzejewski T.M."/>
            <person name="Davidsen T.M."/>
            <person name="Wayne K.J."/>
            <person name="Tettelin H."/>
            <person name="Glass J.I."/>
            <person name="Rusch D."/>
            <person name="Podicherti R."/>
            <person name="Tsui H.-C.T."/>
            <person name="Winkler M.E."/>
        </authorList>
    </citation>
    <scope>NUCLEOTIDE SEQUENCE</scope>
</reference>
<evidence type="ECO:0000313" key="1">
    <source>
        <dbReference type="EMBL" id="SVE17010.1"/>
    </source>
</evidence>
<feature type="non-terminal residue" evidence="1">
    <location>
        <position position="175"/>
    </location>
</feature>
<dbReference type="AlphaFoldDB" id="A0A383BB41"/>
<evidence type="ECO:0008006" key="2">
    <source>
        <dbReference type="Google" id="ProtNLM"/>
    </source>
</evidence>
<proteinExistence type="predicted"/>
<accession>A0A383BB41</accession>
<name>A0A383BB41_9ZZZZ</name>
<dbReference type="EMBL" id="UINC01198858">
    <property type="protein sequence ID" value="SVE17010.1"/>
    <property type="molecule type" value="Genomic_DNA"/>
</dbReference>
<organism evidence="1">
    <name type="scientific">marine metagenome</name>
    <dbReference type="NCBI Taxonomy" id="408172"/>
    <lineage>
        <taxon>unclassified sequences</taxon>
        <taxon>metagenomes</taxon>
        <taxon>ecological metagenomes</taxon>
    </lineage>
</organism>